<dbReference type="GO" id="GO:0006310">
    <property type="term" value="P:DNA recombination"/>
    <property type="evidence" value="ECO:0007669"/>
    <property type="project" value="UniProtKB-KW"/>
</dbReference>
<dbReference type="NCBIfam" id="NF040815">
    <property type="entry name" value="recomb_XerA_Arch"/>
    <property type="match status" value="1"/>
</dbReference>
<dbReference type="InterPro" id="IPR004107">
    <property type="entry name" value="Integrase_SAM-like_N"/>
</dbReference>
<dbReference type="GO" id="GO:0015074">
    <property type="term" value="P:DNA integration"/>
    <property type="evidence" value="ECO:0007669"/>
    <property type="project" value="UniProtKB-KW"/>
</dbReference>
<evidence type="ECO:0000256" key="7">
    <source>
        <dbReference type="ARBA" id="ARBA00023172"/>
    </source>
</evidence>
<dbReference type="GO" id="GO:0005737">
    <property type="term" value="C:cytoplasm"/>
    <property type="evidence" value="ECO:0007669"/>
    <property type="project" value="UniProtKB-SubCell"/>
</dbReference>
<dbReference type="EMBL" id="MPJW01000115">
    <property type="protein sequence ID" value="OLU40164.1"/>
    <property type="molecule type" value="Genomic_DNA"/>
</dbReference>
<sequence length="331" mass="38534">MKEQLIADITREMIPVLNNAQLLKLQEVLEHCFWKVKVEKDDSVETDENVRTNEEFLDLFITAKSIEGCSQKTLRYYRATLKKLFELRDEHITHMTTEHLRDYLSNYQKINNCSKANIDNIRRILSTFFAWLEDENYILKSPVRRIHKIRTAKTVKETYSDEALETLRDNADNLRDLALIDILASTGMRVGELVQLNIEDIDFENRECIVFGKGSKERPVYFDARTKIHLKNYIESRNDSNPALFVSLMEPHNRLEISGVEIRLRQLGKKLGIDKVHPHKFRRTLATKAIDKGVPVEQVQTLLGHAKIDTTMQYAMVSQNNVKISYQKLIA</sequence>
<dbReference type="GeneID" id="82202664"/>
<evidence type="ECO:0000256" key="6">
    <source>
        <dbReference type="ARBA" id="ARBA00023125"/>
    </source>
</evidence>
<dbReference type="PANTHER" id="PTHR30349:SF77">
    <property type="entry name" value="TYROSINE RECOMBINASE XERC"/>
    <property type="match status" value="1"/>
</dbReference>
<feature type="domain" description="Tyr recombinase" evidence="10">
    <location>
        <begin position="154"/>
        <end position="327"/>
    </location>
</feature>
<evidence type="ECO:0000256" key="1">
    <source>
        <dbReference type="ARBA" id="ARBA00004496"/>
    </source>
</evidence>
<dbReference type="Gene3D" id="1.10.150.130">
    <property type="match status" value="1"/>
</dbReference>
<dbReference type="InterPro" id="IPR002104">
    <property type="entry name" value="Integrase_catalytic"/>
</dbReference>
<keyword evidence="13" id="KW-1185">Reference proteome</keyword>
<name>A0A1U7NGG8_9FIRM</name>
<dbReference type="GO" id="GO:0003677">
    <property type="term" value="F:DNA binding"/>
    <property type="evidence" value="ECO:0007669"/>
    <property type="project" value="UniProtKB-UniRule"/>
</dbReference>
<dbReference type="InterPro" id="IPR011010">
    <property type="entry name" value="DNA_brk_join_enz"/>
</dbReference>
<dbReference type="OrthoDB" id="9801717at2"/>
<accession>A0A1U7NGG8</accession>
<evidence type="ECO:0000256" key="5">
    <source>
        <dbReference type="ARBA" id="ARBA00022908"/>
    </source>
</evidence>
<keyword evidence="3" id="KW-0132">Cell division</keyword>
<dbReference type="CDD" id="cd00397">
    <property type="entry name" value="DNA_BRE_C"/>
    <property type="match status" value="1"/>
</dbReference>
<comment type="subcellular location">
    <subcellularLocation>
        <location evidence="1">Cytoplasm</location>
    </subcellularLocation>
</comment>
<dbReference type="InterPro" id="IPR050090">
    <property type="entry name" value="Tyrosine_recombinase_XerCD"/>
</dbReference>
<keyword evidence="7" id="KW-0233">DNA recombination</keyword>
<dbReference type="InterPro" id="IPR010998">
    <property type="entry name" value="Integrase_recombinase_N"/>
</dbReference>
<gene>
    <name evidence="12" type="ORF">BO222_05485</name>
</gene>
<keyword evidence="4" id="KW-0159">Chromosome partition</keyword>
<dbReference type="InterPro" id="IPR044068">
    <property type="entry name" value="CB"/>
</dbReference>
<dbReference type="SUPFAM" id="SSF56349">
    <property type="entry name" value="DNA breaking-rejoining enzymes"/>
    <property type="match status" value="1"/>
</dbReference>
<protein>
    <submittedName>
        <fullName evidence="12">Integrase</fullName>
    </submittedName>
</protein>
<dbReference type="Pfam" id="PF13495">
    <property type="entry name" value="Phage_int_SAM_4"/>
    <property type="match status" value="1"/>
</dbReference>
<evidence type="ECO:0000256" key="2">
    <source>
        <dbReference type="ARBA" id="ARBA00022490"/>
    </source>
</evidence>
<dbReference type="PROSITE" id="PS51898">
    <property type="entry name" value="TYR_RECOMBINASE"/>
    <property type="match status" value="1"/>
</dbReference>
<evidence type="ECO:0000256" key="8">
    <source>
        <dbReference type="ARBA" id="ARBA00023306"/>
    </source>
</evidence>
<keyword evidence="2" id="KW-0963">Cytoplasm</keyword>
<evidence type="ECO:0000313" key="13">
    <source>
        <dbReference type="Proteomes" id="UP000186341"/>
    </source>
</evidence>
<keyword evidence="8" id="KW-0131">Cell cycle</keyword>
<proteinExistence type="predicted"/>
<evidence type="ECO:0000256" key="4">
    <source>
        <dbReference type="ARBA" id="ARBA00022829"/>
    </source>
</evidence>
<organism evidence="12 13">
    <name type="scientific">Ileibacterium valens</name>
    <dbReference type="NCBI Taxonomy" id="1862668"/>
    <lineage>
        <taxon>Bacteria</taxon>
        <taxon>Bacillati</taxon>
        <taxon>Bacillota</taxon>
        <taxon>Erysipelotrichia</taxon>
        <taxon>Erysipelotrichales</taxon>
        <taxon>Erysipelotrichaceae</taxon>
        <taxon>Ileibacterium</taxon>
    </lineage>
</organism>
<dbReference type="PROSITE" id="PS51900">
    <property type="entry name" value="CB"/>
    <property type="match status" value="1"/>
</dbReference>
<dbReference type="InterPro" id="IPR013762">
    <property type="entry name" value="Integrase-like_cat_sf"/>
</dbReference>
<keyword evidence="6 9" id="KW-0238">DNA-binding</keyword>
<evidence type="ECO:0000256" key="9">
    <source>
        <dbReference type="PROSITE-ProRule" id="PRU01248"/>
    </source>
</evidence>
<feature type="domain" description="Core-binding (CB)" evidence="11">
    <location>
        <begin position="51"/>
        <end position="133"/>
    </location>
</feature>
<dbReference type="GO" id="GO:0007059">
    <property type="term" value="P:chromosome segregation"/>
    <property type="evidence" value="ECO:0007669"/>
    <property type="project" value="UniProtKB-KW"/>
</dbReference>
<reference evidence="12 13" key="1">
    <citation type="submission" date="2016-11" db="EMBL/GenBank/DDBJ databases">
        <title>Description of two novel members of the family Erysipelotrichaceae: Ileibacterium lipovorans gen. nov., sp. nov. and Dubosiella newyorkensis, gen. nov., sp. nov.</title>
        <authorList>
            <person name="Cox L.M."/>
            <person name="Sohn J."/>
            <person name="Tyrrell K.L."/>
            <person name="Citron D.M."/>
            <person name="Lawson P.A."/>
            <person name="Patel N.B."/>
            <person name="Iizumi T."/>
            <person name="Perez-Perez G.I."/>
            <person name="Goldstein E.J."/>
            <person name="Blaser M.J."/>
        </authorList>
    </citation>
    <scope>NUCLEOTIDE SEQUENCE [LARGE SCALE GENOMIC DNA]</scope>
    <source>
        <strain evidence="12 13">NYU-BL-A3</strain>
    </source>
</reference>
<dbReference type="GO" id="GO:0051301">
    <property type="term" value="P:cell division"/>
    <property type="evidence" value="ECO:0007669"/>
    <property type="project" value="UniProtKB-KW"/>
</dbReference>
<keyword evidence="5" id="KW-0229">DNA integration</keyword>
<evidence type="ECO:0000256" key="3">
    <source>
        <dbReference type="ARBA" id="ARBA00022618"/>
    </source>
</evidence>
<evidence type="ECO:0000313" key="12">
    <source>
        <dbReference type="EMBL" id="OLU40164.1"/>
    </source>
</evidence>
<dbReference type="PANTHER" id="PTHR30349">
    <property type="entry name" value="PHAGE INTEGRASE-RELATED"/>
    <property type="match status" value="1"/>
</dbReference>
<dbReference type="Gene3D" id="1.10.443.10">
    <property type="entry name" value="Intergrase catalytic core"/>
    <property type="match status" value="1"/>
</dbReference>
<comment type="caution">
    <text evidence="12">The sequence shown here is derived from an EMBL/GenBank/DDBJ whole genome shotgun (WGS) entry which is preliminary data.</text>
</comment>
<evidence type="ECO:0000259" key="11">
    <source>
        <dbReference type="PROSITE" id="PS51900"/>
    </source>
</evidence>
<evidence type="ECO:0000259" key="10">
    <source>
        <dbReference type="PROSITE" id="PS51898"/>
    </source>
</evidence>
<dbReference type="Proteomes" id="UP000186341">
    <property type="component" value="Unassembled WGS sequence"/>
</dbReference>
<dbReference type="Pfam" id="PF00589">
    <property type="entry name" value="Phage_integrase"/>
    <property type="match status" value="1"/>
</dbReference>
<dbReference type="AlphaFoldDB" id="A0A1U7NGG8"/>
<dbReference type="RefSeq" id="WP_075819114.1">
    <property type="nucleotide sequence ID" value="NZ_CAPNHH010000198.1"/>
</dbReference>